<sequence>MAPQGLHCEPFCGNPVAHKGPTSVVPGLATKLSTPPPHPTKGKGGALRDRLITSSTHCLPSLDSSFTSLYSSLSSHFHSTLTGVCPHSSHSVMASGNEPDLGAQLSALEGSLITMVLPALWSTYPAESRLRQGFFGSENERWDVARATMRSGIDAIVKGESRDNFALQGTRSWPRGDQPDDRDQRLRTTWDIIGESCYQAGKVPGADHRWNAISEKISSFLTSKSNDPKFCLTEEDNLFRTHWKNKIETPITELLRKRLVADSEPVFSHAPTSSDTQTPFSEATAEKEAEQKRSNYSRSSSQEASASTQQRQRASGQRSGSTSESTPWRFFSNFPTWNTRVPKRSHHSSTTAQNDGVDDPNGNSSREDDKAEQASFISRYWKPALSLVGLAAGTYALYKTFGNDDGE</sequence>
<dbReference type="AlphaFoldDB" id="A0AAD9L625"/>
<feature type="compositionally biased region" description="Low complexity" evidence="1">
    <location>
        <begin position="297"/>
        <end position="323"/>
    </location>
</feature>
<evidence type="ECO:0000313" key="2">
    <source>
        <dbReference type="EMBL" id="KAK1924638.1"/>
    </source>
</evidence>
<dbReference type="EMBL" id="JAODAN010000004">
    <property type="protein sequence ID" value="KAK1924638.1"/>
    <property type="molecule type" value="Genomic_DNA"/>
</dbReference>
<feature type="compositionally biased region" description="Polar residues" evidence="1">
    <location>
        <begin position="270"/>
        <end position="281"/>
    </location>
</feature>
<keyword evidence="3" id="KW-1185">Reference proteome</keyword>
<dbReference type="Proteomes" id="UP001182556">
    <property type="component" value="Unassembled WGS sequence"/>
</dbReference>
<evidence type="ECO:0000256" key="1">
    <source>
        <dbReference type="SAM" id="MobiDB-lite"/>
    </source>
</evidence>
<feature type="compositionally biased region" description="Basic and acidic residues" evidence="1">
    <location>
        <begin position="284"/>
        <end position="293"/>
    </location>
</feature>
<reference evidence="2" key="1">
    <citation type="submission" date="2023-02" db="EMBL/GenBank/DDBJ databases">
        <title>Identification and recombinant expression of a fungal hydrolase from Papiliotrema laurentii that hydrolyzes apple cutin and clears colloidal polyester polyurethane.</title>
        <authorList>
            <consortium name="DOE Joint Genome Institute"/>
            <person name="Roman V.A."/>
            <person name="Bojanowski C."/>
            <person name="Crable B.R."/>
            <person name="Wagner D.N."/>
            <person name="Hung C.S."/>
            <person name="Nadeau L.J."/>
            <person name="Schratz L."/>
            <person name="Haridas S."/>
            <person name="Pangilinan J."/>
            <person name="Lipzen A."/>
            <person name="Na H."/>
            <person name="Yan M."/>
            <person name="Ng V."/>
            <person name="Grigoriev I.V."/>
            <person name="Spatafora J.W."/>
            <person name="Barlow D."/>
            <person name="Biffinger J."/>
            <person name="Kelley-Loughnane N."/>
            <person name="Varaljay V.A."/>
            <person name="Crookes-Goodson W.J."/>
        </authorList>
    </citation>
    <scope>NUCLEOTIDE SEQUENCE</scope>
    <source>
        <strain evidence="2">5307AH</strain>
    </source>
</reference>
<organism evidence="2 3">
    <name type="scientific">Papiliotrema laurentii</name>
    <name type="common">Cryptococcus laurentii</name>
    <dbReference type="NCBI Taxonomy" id="5418"/>
    <lineage>
        <taxon>Eukaryota</taxon>
        <taxon>Fungi</taxon>
        <taxon>Dikarya</taxon>
        <taxon>Basidiomycota</taxon>
        <taxon>Agaricomycotina</taxon>
        <taxon>Tremellomycetes</taxon>
        <taxon>Tremellales</taxon>
        <taxon>Rhynchogastremaceae</taxon>
        <taxon>Papiliotrema</taxon>
    </lineage>
</organism>
<proteinExistence type="predicted"/>
<feature type="region of interest" description="Disordered" evidence="1">
    <location>
        <begin position="266"/>
        <end position="327"/>
    </location>
</feature>
<comment type="caution">
    <text evidence="2">The sequence shown here is derived from an EMBL/GenBank/DDBJ whole genome shotgun (WGS) entry which is preliminary data.</text>
</comment>
<evidence type="ECO:0000313" key="3">
    <source>
        <dbReference type="Proteomes" id="UP001182556"/>
    </source>
</evidence>
<accession>A0AAD9L625</accession>
<protein>
    <submittedName>
        <fullName evidence="2">Uncharacterized protein</fullName>
    </submittedName>
</protein>
<feature type="region of interest" description="Disordered" evidence="1">
    <location>
        <begin position="26"/>
        <end position="46"/>
    </location>
</feature>
<name>A0AAD9L625_PAPLA</name>
<gene>
    <name evidence="2" type="ORF">DB88DRAFT_486273</name>
</gene>
<feature type="region of interest" description="Disordered" evidence="1">
    <location>
        <begin position="339"/>
        <end position="373"/>
    </location>
</feature>